<dbReference type="AlphaFoldDB" id="A0A7M7PCM0"/>
<dbReference type="InParanoid" id="A0A7M7PCM0"/>
<organism evidence="1 2">
    <name type="scientific">Strongylocentrotus purpuratus</name>
    <name type="common">Purple sea urchin</name>
    <dbReference type="NCBI Taxonomy" id="7668"/>
    <lineage>
        <taxon>Eukaryota</taxon>
        <taxon>Metazoa</taxon>
        <taxon>Echinodermata</taxon>
        <taxon>Eleutherozoa</taxon>
        <taxon>Echinozoa</taxon>
        <taxon>Echinoidea</taxon>
        <taxon>Euechinoidea</taxon>
        <taxon>Echinacea</taxon>
        <taxon>Camarodonta</taxon>
        <taxon>Echinidea</taxon>
        <taxon>Strongylocentrotidae</taxon>
        <taxon>Strongylocentrotus</taxon>
    </lineage>
</organism>
<sequence length="164" mass="18686">MSHFSGGYFALIWDWLFLKGILLSCMSFLPRVLPSPRKPVLEVRFVKMPHDQKWQDVHALKKSGSQPVKDDDDIVVFCRSTLTVSCQLGANSPETDAIQHSNLSLKPKETVYFTLDLTDESDETLVTLNLVQTTTQKIKFNTRFQGIDDRFTEQDTPTPSTFET</sequence>
<accession>A0A7M7PCM0</accession>
<protein>
    <submittedName>
        <fullName evidence="1">Uncharacterized protein</fullName>
    </submittedName>
</protein>
<evidence type="ECO:0000313" key="1">
    <source>
        <dbReference type="EnsemblMetazoa" id="XP_030848416"/>
    </source>
</evidence>
<dbReference type="KEGG" id="spu:105442794"/>
<proteinExistence type="predicted"/>
<dbReference type="EnsemblMetazoa" id="XM_030992556">
    <property type="protein sequence ID" value="XP_030848416"/>
    <property type="gene ID" value="LOC105442794"/>
</dbReference>
<reference evidence="1" key="2">
    <citation type="submission" date="2021-01" db="UniProtKB">
        <authorList>
            <consortium name="EnsemblMetazoa"/>
        </authorList>
    </citation>
    <scope>IDENTIFICATION</scope>
</reference>
<keyword evidence="2" id="KW-1185">Reference proteome</keyword>
<dbReference type="GeneID" id="105442794"/>
<dbReference type="Proteomes" id="UP000007110">
    <property type="component" value="Unassembled WGS sequence"/>
</dbReference>
<evidence type="ECO:0000313" key="2">
    <source>
        <dbReference type="Proteomes" id="UP000007110"/>
    </source>
</evidence>
<dbReference type="RefSeq" id="XP_030848416.1">
    <property type="nucleotide sequence ID" value="XM_030992556.1"/>
</dbReference>
<reference evidence="2" key="1">
    <citation type="submission" date="2015-02" db="EMBL/GenBank/DDBJ databases">
        <title>Genome sequencing for Strongylocentrotus purpuratus.</title>
        <authorList>
            <person name="Murali S."/>
            <person name="Liu Y."/>
            <person name="Vee V."/>
            <person name="English A."/>
            <person name="Wang M."/>
            <person name="Skinner E."/>
            <person name="Han Y."/>
            <person name="Muzny D.M."/>
            <person name="Worley K.C."/>
            <person name="Gibbs R.A."/>
        </authorList>
    </citation>
    <scope>NUCLEOTIDE SEQUENCE</scope>
</reference>
<name>A0A7M7PCM0_STRPU</name>